<gene>
    <name evidence="1" type="ORF">MEDL_22991</name>
</gene>
<name>A0A8S3RHM4_MYTED</name>
<reference evidence="1" key="1">
    <citation type="submission" date="2021-03" db="EMBL/GenBank/DDBJ databases">
        <authorList>
            <person name="Bekaert M."/>
        </authorList>
    </citation>
    <scope>NUCLEOTIDE SEQUENCE</scope>
</reference>
<dbReference type="Proteomes" id="UP000683360">
    <property type="component" value="Unassembled WGS sequence"/>
</dbReference>
<evidence type="ECO:0000313" key="1">
    <source>
        <dbReference type="EMBL" id="CAG2208871.1"/>
    </source>
</evidence>
<evidence type="ECO:0000313" key="2">
    <source>
        <dbReference type="Proteomes" id="UP000683360"/>
    </source>
</evidence>
<dbReference type="EMBL" id="CAJPWZ010001124">
    <property type="protein sequence ID" value="CAG2208871.1"/>
    <property type="molecule type" value="Genomic_DNA"/>
</dbReference>
<proteinExistence type="predicted"/>
<protein>
    <submittedName>
        <fullName evidence="1">Uncharacterized protein</fullName>
    </submittedName>
</protein>
<accession>A0A8S3RHM4</accession>
<sequence>MNLFCFQCLVEFHEKHNFCRLQDGEEDIRNQISILFSENENCFTEIEEFNTVIDKNGRQLSNDESDIEDQINTNAENLTENTHLHEKCLLSGLHNMFNNFQISSQEFKTGVENLRSDVDKFDIDKLPEYKLEEMIHFLSELKACTVACNKIKIIRSQILIRT</sequence>
<comment type="caution">
    <text evidence="1">The sequence shown here is derived from an EMBL/GenBank/DDBJ whole genome shotgun (WGS) entry which is preliminary data.</text>
</comment>
<dbReference type="AlphaFoldDB" id="A0A8S3RHM4"/>
<organism evidence="1 2">
    <name type="scientific">Mytilus edulis</name>
    <name type="common">Blue mussel</name>
    <dbReference type="NCBI Taxonomy" id="6550"/>
    <lineage>
        <taxon>Eukaryota</taxon>
        <taxon>Metazoa</taxon>
        <taxon>Spiralia</taxon>
        <taxon>Lophotrochozoa</taxon>
        <taxon>Mollusca</taxon>
        <taxon>Bivalvia</taxon>
        <taxon>Autobranchia</taxon>
        <taxon>Pteriomorphia</taxon>
        <taxon>Mytilida</taxon>
        <taxon>Mytiloidea</taxon>
        <taxon>Mytilidae</taxon>
        <taxon>Mytilinae</taxon>
        <taxon>Mytilus</taxon>
    </lineage>
</organism>
<keyword evidence="2" id="KW-1185">Reference proteome</keyword>